<accession>A0AAF1BIR8</accession>
<evidence type="ECO:0000313" key="9">
    <source>
        <dbReference type="EMBL" id="WOO79050.1"/>
    </source>
</evidence>
<name>A0AAF1BIR8_9TREE</name>
<evidence type="ECO:0000313" key="10">
    <source>
        <dbReference type="Proteomes" id="UP000827549"/>
    </source>
</evidence>
<dbReference type="PANTHER" id="PTHR11808">
    <property type="entry name" value="TRANS-SULFURATION ENZYME FAMILY MEMBER"/>
    <property type="match status" value="1"/>
</dbReference>
<dbReference type="Pfam" id="PF01053">
    <property type="entry name" value="Cys_Met_Meta_PP"/>
    <property type="match status" value="1"/>
</dbReference>
<proteinExistence type="inferred from homology"/>
<evidence type="ECO:0000256" key="7">
    <source>
        <dbReference type="PIRSR" id="PIRSR001434-2"/>
    </source>
</evidence>
<evidence type="ECO:0000256" key="2">
    <source>
        <dbReference type="ARBA" id="ARBA00022898"/>
    </source>
</evidence>
<dbReference type="EMBL" id="CP086715">
    <property type="protein sequence ID" value="WOO79050.1"/>
    <property type="molecule type" value="Genomic_DNA"/>
</dbReference>
<organism evidence="9 10">
    <name type="scientific">Vanrija pseudolonga</name>
    <dbReference type="NCBI Taxonomy" id="143232"/>
    <lineage>
        <taxon>Eukaryota</taxon>
        <taxon>Fungi</taxon>
        <taxon>Dikarya</taxon>
        <taxon>Basidiomycota</taxon>
        <taxon>Agaricomycotina</taxon>
        <taxon>Tremellomycetes</taxon>
        <taxon>Trichosporonales</taxon>
        <taxon>Trichosporonaceae</taxon>
        <taxon>Vanrija</taxon>
    </lineage>
</organism>
<evidence type="ECO:0000256" key="1">
    <source>
        <dbReference type="ARBA" id="ARBA00001933"/>
    </source>
</evidence>
<dbReference type="GO" id="GO:0030170">
    <property type="term" value="F:pyridoxal phosphate binding"/>
    <property type="evidence" value="ECO:0007669"/>
    <property type="project" value="InterPro"/>
</dbReference>
<comment type="similarity">
    <text evidence="8">Belongs to the trans-sulfuration enzymes family.</text>
</comment>
<dbReference type="SUPFAM" id="SSF53383">
    <property type="entry name" value="PLP-dependent transferases"/>
    <property type="match status" value="1"/>
</dbReference>
<dbReference type="FunFam" id="3.40.640.10:FF:000046">
    <property type="entry name" value="Cystathionine gamma-lyase"/>
    <property type="match status" value="1"/>
</dbReference>
<evidence type="ECO:0000256" key="8">
    <source>
        <dbReference type="RuleBase" id="RU362118"/>
    </source>
</evidence>
<evidence type="ECO:0000256" key="6">
    <source>
        <dbReference type="ARBA" id="ARBA00093596"/>
    </source>
</evidence>
<dbReference type="GO" id="GO:0009086">
    <property type="term" value="P:methionine biosynthetic process"/>
    <property type="evidence" value="ECO:0007669"/>
    <property type="project" value="UniProtKB-ARBA"/>
</dbReference>
<comment type="catalytic activity">
    <reaction evidence="5">
        <text>O-phospho-L-homoserine + L-cysteine = L,L-cystathionine + phosphate</text>
        <dbReference type="Rhea" id="RHEA:80891"/>
        <dbReference type="ChEBI" id="CHEBI:35235"/>
        <dbReference type="ChEBI" id="CHEBI:43474"/>
        <dbReference type="ChEBI" id="CHEBI:57590"/>
        <dbReference type="ChEBI" id="CHEBI:58161"/>
        <dbReference type="EC" id="2.5.1.160"/>
    </reaction>
</comment>
<dbReference type="Proteomes" id="UP000827549">
    <property type="component" value="Chromosome 2"/>
</dbReference>
<dbReference type="GO" id="GO:0005737">
    <property type="term" value="C:cytoplasm"/>
    <property type="evidence" value="ECO:0007669"/>
    <property type="project" value="TreeGrafter"/>
</dbReference>
<dbReference type="GeneID" id="87805834"/>
<dbReference type="PANTHER" id="PTHR11808:SF80">
    <property type="entry name" value="CYSTATHIONINE GAMMA-LYASE"/>
    <property type="match status" value="1"/>
</dbReference>
<evidence type="ECO:0000256" key="4">
    <source>
        <dbReference type="ARBA" id="ARBA00093222"/>
    </source>
</evidence>
<dbReference type="Gene3D" id="3.40.640.10">
    <property type="entry name" value="Type I PLP-dependent aspartate aminotransferase-like (Major domain)"/>
    <property type="match status" value="1"/>
</dbReference>
<dbReference type="RefSeq" id="XP_062625082.1">
    <property type="nucleotide sequence ID" value="XM_062769098.1"/>
</dbReference>
<dbReference type="GO" id="GO:0016846">
    <property type="term" value="F:carbon-sulfur lyase activity"/>
    <property type="evidence" value="ECO:0007669"/>
    <property type="project" value="TreeGrafter"/>
</dbReference>
<dbReference type="GO" id="GO:0019346">
    <property type="term" value="P:transsulfuration"/>
    <property type="evidence" value="ECO:0007669"/>
    <property type="project" value="InterPro"/>
</dbReference>
<keyword evidence="2 7" id="KW-0663">Pyridoxal phosphate</keyword>
<dbReference type="EC" id="2.5.1.160" evidence="6"/>
<dbReference type="FunFam" id="3.90.1150.10:FF:000033">
    <property type="entry name" value="Cystathionine gamma-synthase"/>
    <property type="match status" value="1"/>
</dbReference>
<dbReference type="InterPro" id="IPR000277">
    <property type="entry name" value="Cys/Met-Metab_PyrdxlP-dep_enz"/>
</dbReference>
<dbReference type="InterPro" id="IPR015421">
    <property type="entry name" value="PyrdxlP-dep_Trfase_major"/>
</dbReference>
<protein>
    <recommendedName>
        <fullName evidence="6">plant cystathionine gamma-synthase</fullName>
        <ecNumber evidence="6">2.5.1.160</ecNumber>
    </recommendedName>
</protein>
<comment type="cofactor">
    <cofactor evidence="1 8">
        <name>pyridoxal 5'-phosphate</name>
        <dbReference type="ChEBI" id="CHEBI:597326"/>
    </cofactor>
</comment>
<evidence type="ECO:0000256" key="5">
    <source>
        <dbReference type="ARBA" id="ARBA00093261"/>
    </source>
</evidence>
<sequence>MPSIPTHAIATRVLHGDDVQSAAERAFHPVVPPIYWSATFAAEDAETFAGMSADPRHPAVYTRHANPTHERVQRIMADLEGTEDALLTASGMGAISTSILALVKKGDHVIAQTRHYMAASRLFADVLPSYGVDVSIVEQTDLANFEKEIRPNTVLIYIETPANPTIVLTDIVGVVELARKHSTPNNRILTVADNTFAGPVNTRPAVDGVDVVVHSATKSLGGHHDLTAGVICTSKELATKIHLMHTILGSVASPMDAWLLLRGIRTLTLRIDKINSNALAIAEFLEKQPKVEKVYYPLLKSHPQHELAKRQMKGGGPVIAFAVKGDYKATAEFVAQLKLIVHAVSLGGIDSLIVHTATMWRSTMTEQQMEEAGIAVNFVRFSVGVEDVEDLKADLTQALATVPN</sequence>
<gene>
    <name evidence="9" type="primary">metB</name>
    <name evidence="9" type="ORF">LOC62_02G002587</name>
</gene>
<comment type="catalytic activity">
    <reaction evidence="4">
        <text>O-succinyl-L-homoserine + L-cysteine = L,L-cystathionine + succinate + H(+)</text>
        <dbReference type="Rhea" id="RHEA:20397"/>
        <dbReference type="ChEBI" id="CHEBI:15378"/>
        <dbReference type="ChEBI" id="CHEBI:30031"/>
        <dbReference type="ChEBI" id="CHEBI:35235"/>
        <dbReference type="ChEBI" id="CHEBI:57661"/>
        <dbReference type="ChEBI" id="CHEBI:58161"/>
    </reaction>
</comment>
<dbReference type="Gene3D" id="3.90.1150.10">
    <property type="entry name" value="Aspartate Aminotransferase, domain 1"/>
    <property type="match status" value="1"/>
</dbReference>
<dbReference type="InterPro" id="IPR015422">
    <property type="entry name" value="PyrdxlP-dep_Trfase_small"/>
</dbReference>
<evidence type="ECO:0000256" key="3">
    <source>
        <dbReference type="ARBA" id="ARBA00060510"/>
    </source>
</evidence>
<comment type="pathway">
    <text evidence="3">Amino-acid biosynthesis; L-methionine biosynthesis via de novo pathway; L-cystathionine from O-succinyl-L-homoserine: step 1/1.</text>
</comment>
<dbReference type="InterPro" id="IPR015424">
    <property type="entry name" value="PyrdxlP-dep_Trfase"/>
</dbReference>
<feature type="modified residue" description="N6-(pyridoxal phosphate)lysine" evidence="7">
    <location>
        <position position="218"/>
    </location>
</feature>
<reference evidence="9" key="1">
    <citation type="submission" date="2023-10" db="EMBL/GenBank/DDBJ databases">
        <authorList>
            <person name="Noh H."/>
        </authorList>
    </citation>
    <scope>NUCLEOTIDE SEQUENCE</scope>
    <source>
        <strain evidence="9">DUCC4014</strain>
    </source>
</reference>
<dbReference type="CDD" id="cd00614">
    <property type="entry name" value="CGS_like"/>
    <property type="match status" value="1"/>
</dbReference>
<dbReference type="AlphaFoldDB" id="A0AAF1BIR8"/>
<keyword evidence="10" id="KW-1185">Reference proteome</keyword>
<dbReference type="PIRSF" id="PIRSF001434">
    <property type="entry name" value="CGS"/>
    <property type="match status" value="1"/>
</dbReference>